<dbReference type="EMBL" id="X95276">
    <property type="protein sequence ID" value="CAA64595.1"/>
    <property type="molecule type" value="Genomic_DNA"/>
</dbReference>
<protein>
    <submittedName>
        <fullName evidence="1">ORF129 protein</fullName>
    </submittedName>
</protein>
<accession>Q25822</accession>
<dbReference type="AlphaFoldDB" id="Q25822"/>
<dbReference type="PIR" id="S72304">
    <property type="entry name" value="S72304"/>
</dbReference>
<evidence type="ECO:0000313" key="1">
    <source>
        <dbReference type="EMBL" id="CAA64595.1"/>
    </source>
</evidence>
<dbReference type="FunCoup" id="Q25822">
    <property type="interactions" value="60"/>
</dbReference>
<name>Q25822_PLAF7</name>
<reference evidence="1" key="2">
    <citation type="submission" date="2005-05" db="EMBL/GenBank/DDBJ databases">
        <authorList>
            <person name="Wilson R.J.M."/>
        </authorList>
    </citation>
    <scope>NUCLEOTIDE SEQUENCE</scope>
    <source>
        <strain evidence="1">C10</strain>
    </source>
</reference>
<gene>
    <name evidence="1" type="primary">ORF129</name>
</gene>
<organism evidence="1">
    <name type="scientific">Plasmodium falciparum (isolate 3D7)</name>
    <dbReference type="NCBI Taxonomy" id="36329"/>
    <lineage>
        <taxon>Eukaryota</taxon>
        <taxon>Sar</taxon>
        <taxon>Alveolata</taxon>
        <taxon>Apicomplexa</taxon>
        <taxon>Aconoidasida</taxon>
        <taxon>Haemosporida</taxon>
        <taxon>Plasmodiidae</taxon>
        <taxon>Plasmodium</taxon>
        <taxon>Plasmodium (Laverania)</taxon>
    </lineage>
</organism>
<reference evidence="1" key="1">
    <citation type="journal article" date="1996" name="J. Mol. Biol.">
        <title>Complete gene map of the plastid-like DNA of the malaria parasite Plasmodium falciparum.</title>
        <authorList>
            <person name="Wilson R.J.M."/>
            <person name="Denny P.W."/>
            <person name="Preiser P.R."/>
            <person name="Rangachari K."/>
            <person name="Roberts K."/>
            <person name="Roy A."/>
            <person name="Whyte A."/>
            <person name="Strath M."/>
            <person name="Moore D.J."/>
            <person name="Moore P.W."/>
            <person name="Williamson D.H."/>
        </authorList>
    </citation>
    <scope>NUCLEOTIDE SEQUENCE [LARGE SCALE GENOMIC DNA]</scope>
    <source>
        <strain evidence="1">C10</strain>
    </source>
</reference>
<proteinExistence type="predicted"/>
<dbReference type="InParanoid" id="Q25822"/>
<sequence length="129" mass="15983">MIISCKYKFLIKNNQINLNSILNFKFKIYNININLLNKKITEYINKYKLNLFIIYIYSDKTFKIIYNYTIYNLYNKYNSKVNKILLIYKILLYKKFQLLFYNINQLLYIIKNNFKQINIKNNKNHDNFK</sequence>